<keyword evidence="1" id="KW-0472">Membrane</keyword>
<sequence>MMSSHDPAQWVIIMILLVVSFTCLGLSISNMKLSKEVHTLVGKVDLIKETYVGIFQRMHENLAKAMEFDDEKDRGR</sequence>
<reference evidence="3" key="1">
    <citation type="submission" date="2018-01" db="EMBL/GenBank/DDBJ databases">
        <authorList>
            <person name="Gaut B.S."/>
            <person name="Morton B.R."/>
            <person name="Clegg M.T."/>
            <person name="Duvall M.R."/>
        </authorList>
    </citation>
    <scope>NUCLEOTIDE SEQUENCE [LARGE SCALE GENOMIC DNA]</scope>
</reference>
<name>A0A2L1IWN8_9CAUD</name>
<keyword evidence="1" id="KW-0812">Transmembrane</keyword>
<dbReference type="EMBL" id="MG757156">
    <property type="protein sequence ID" value="AVD99620.1"/>
    <property type="molecule type" value="Genomic_DNA"/>
</dbReference>
<organism evidence="2 3">
    <name type="scientific">Mycobacterium phage Cuke</name>
    <dbReference type="NCBI Taxonomy" id="2079417"/>
    <lineage>
        <taxon>Viruses</taxon>
        <taxon>Duplodnaviria</taxon>
        <taxon>Heunggongvirae</taxon>
        <taxon>Uroviricota</taxon>
        <taxon>Caudoviricetes</taxon>
        <taxon>Cukevirus</taxon>
        <taxon>Cukevirus cuke</taxon>
    </lineage>
</organism>
<keyword evidence="3" id="KW-1185">Reference proteome</keyword>
<accession>A0A2L1IWN8</accession>
<gene>
    <name evidence="2" type="ORF">SEA_CUKE_2</name>
</gene>
<protein>
    <submittedName>
        <fullName evidence="2">Uncharacterized protein</fullName>
    </submittedName>
</protein>
<proteinExistence type="predicted"/>
<dbReference type="Proteomes" id="UP000240246">
    <property type="component" value="Segment"/>
</dbReference>
<evidence type="ECO:0000256" key="1">
    <source>
        <dbReference type="SAM" id="Phobius"/>
    </source>
</evidence>
<evidence type="ECO:0000313" key="2">
    <source>
        <dbReference type="EMBL" id="AVD99620.1"/>
    </source>
</evidence>
<keyword evidence="1" id="KW-1133">Transmembrane helix</keyword>
<feature type="transmembrane region" description="Helical" evidence="1">
    <location>
        <begin position="7"/>
        <end position="28"/>
    </location>
</feature>
<evidence type="ECO:0000313" key="3">
    <source>
        <dbReference type="Proteomes" id="UP000240246"/>
    </source>
</evidence>